<dbReference type="OrthoDB" id="3490397at2759"/>
<evidence type="ECO:0000313" key="3">
    <source>
        <dbReference type="Proteomes" id="UP000824998"/>
    </source>
</evidence>
<name>A0A9P8C320_9HELO</name>
<feature type="signal peptide" evidence="1">
    <location>
        <begin position="1"/>
        <end position="18"/>
    </location>
</feature>
<keyword evidence="3" id="KW-1185">Reference proteome</keyword>
<dbReference type="Proteomes" id="UP000824998">
    <property type="component" value="Unassembled WGS sequence"/>
</dbReference>
<sequence length="145" mass="14891">MNLTTLLATLVPAASILAAPQFTPACPGCPISVSVTNYLTGCSPGGCTYSFSVSGPSQAGFGSAFDTTCNGTDVQGFYKVCGVPDLAANLVPVQRGDQVLHIQRTPKIGSETILWYGNVTTGRVPKGEPQSFEVDLTAYGAIAGA</sequence>
<evidence type="ECO:0000313" key="2">
    <source>
        <dbReference type="EMBL" id="KAG9232108.1"/>
    </source>
</evidence>
<comment type="caution">
    <text evidence="2">The sequence shown here is derived from an EMBL/GenBank/DDBJ whole genome shotgun (WGS) entry which is preliminary data.</text>
</comment>
<evidence type="ECO:0000256" key="1">
    <source>
        <dbReference type="SAM" id="SignalP"/>
    </source>
</evidence>
<accession>A0A9P8C320</accession>
<proteinExistence type="predicted"/>
<keyword evidence="1" id="KW-0732">Signal</keyword>
<protein>
    <submittedName>
        <fullName evidence="2">Uncharacterized protein</fullName>
    </submittedName>
</protein>
<feature type="chain" id="PRO_5040146062" evidence="1">
    <location>
        <begin position="19"/>
        <end position="145"/>
    </location>
</feature>
<gene>
    <name evidence="2" type="ORF">BJ875DRAFT_467750</name>
</gene>
<dbReference type="AlphaFoldDB" id="A0A9P8C320"/>
<organism evidence="2 3">
    <name type="scientific">Amylocarpus encephaloides</name>
    <dbReference type="NCBI Taxonomy" id="45428"/>
    <lineage>
        <taxon>Eukaryota</taxon>
        <taxon>Fungi</taxon>
        <taxon>Dikarya</taxon>
        <taxon>Ascomycota</taxon>
        <taxon>Pezizomycotina</taxon>
        <taxon>Leotiomycetes</taxon>
        <taxon>Helotiales</taxon>
        <taxon>Helotiales incertae sedis</taxon>
        <taxon>Amylocarpus</taxon>
    </lineage>
</organism>
<reference evidence="2" key="1">
    <citation type="journal article" date="2021" name="IMA Fungus">
        <title>Genomic characterization of three marine fungi, including Emericellopsis atlantica sp. nov. with signatures of a generalist lifestyle and marine biomass degradation.</title>
        <authorList>
            <person name="Hagestad O.C."/>
            <person name="Hou L."/>
            <person name="Andersen J.H."/>
            <person name="Hansen E.H."/>
            <person name="Altermark B."/>
            <person name="Li C."/>
            <person name="Kuhnert E."/>
            <person name="Cox R.J."/>
            <person name="Crous P.W."/>
            <person name="Spatafora J.W."/>
            <person name="Lail K."/>
            <person name="Amirebrahimi M."/>
            <person name="Lipzen A."/>
            <person name="Pangilinan J."/>
            <person name="Andreopoulos W."/>
            <person name="Hayes R.D."/>
            <person name="Ng V."/>
            <person name="Grigoriev I.V."/>
            <person name="Jackson S.A."/>
            <person name="Sutton T.D.S."/>
            <person name="Dobson A.D.W."/>
            <person name="Rama T."/>
        </authorList>
    </citation>
    <scope>NUCLEOTIDE SEQUENCE</scope>
    <source>
        <strain evidence="2">TRa018bII</strain>
    </source>
</reference>
<dbReference type="EMBL" id="MU251565">
    <property type="protein sequence ID" value="KAG9232108.1"/>
    <property type="molecule type" value="Genomic_DNA"/>
</dbReference>